<dbReference type="PANTHER" id="PTHR11601">
    <property type="entry name" value="CYSTEINE DESULFURYLASE FAMILY MEMBER"/>
    <property type="match status" value="1"/>
</dbReference>
<dbReference type="InterPro" id="IPR015424">
    <property type="entry name" value="PyrdxlP-dep_Trfase"/>
</dbReference>
<comment type="caution">
    <text evidence="12">The sequence shown here is derived from an EMBL/GenBank/DDBJ whole genome shotgun (WGS) entry which is preliminary data.</text>
</comment>
<dbReference type="Gene3D" id="3.40.640.10">
    <property type="entry name" value="Type I PLP-dependent aspartate aminotransferase-like (Major domain)"/>
    <property type="match status" value="1"/>
</dbReference>
<dbReference type="InterPro" id="IPR015421">
    <property type="entry name" value="PyrdxlP-dep_Trfase_major"/>
</dbReference>
<evidence type="ECO:0000256" key="3">
    <source>
        <dbReference type="ARBA" id="ARBA00012239"/>
    </source>
</evidence>
<dbReference type="Pfam" id="PF00266">
    <property type="entry name" value="Aminotran_5"/>
    <property type="match status" value="2"/>
</dbReference>
<dbReference type="InterPro" id="IPR000192">
    <property type="entry name" value="Aminotrans_V_dom"/>
</dbReference>
<dbReference type="Gene3D" id="1.10.260.50">
    <property type="match status" value="1"/>
</dbReference>
<dbReference type="EC" id="2.8.1.7" evidence="3"/>
<dbReference type="AlphaFoldDB" id="A0A7X0H524"/>
<keyword evidence="6" id="KW-0663">Pyridoxal phosphate</keyword>
<feature type="domain" description="Aminotransferase class V" evidence="11">
    <location>
        <begin position="158"/>
        <end position="402"/>
    </location>
</feature>
<evidence type="ECO:0000256" key="6">
    <source>
        <dbReference type="ARBA" id="ARBA00022898"/>
    </source>
</evidence>
<evidence type="ECO:0000256" key="2">
    <source>
        <dbReference type="ARBA" id="ARBA00006490"/>
    </source>
</evidence>
<evidence type="ECO:0000256" key="9">
    <source>
        <dbReference type="ARBA" id="ARBA00050776"/>
    </source>
</evidence>
<keyword evidence="8" id="KW-0411">Iron-sulfur</keyword>
<dbReference type="EMBL" id="JACHGY010000001">
    <property type="protein sequence ID" value="MBB6429428.1"/>
    <property type="molecule type" value="Genomic_DNA"/>
</dbReference>
<feature type="domain" description="Aminotransferase class V" evidence="11">
    <location>
        <begin position="4"/>
        <end position="139"/>
    </location>
</feature>
<dbReference type="SUPFAM" id="SSF53383">
    <property type="entry name" value="PLP-dependent transferases"/>
    <property type="match status" value="1"/>
</dbReference>
<name>A0A7X0H524_9BACT</name>
<dbReference type="InterPro" id="IPR016454">
    <property type="entry name" value="Cysteine_dSase"/>
</dbReference>
<evidence type="ECO:0000313" key="13">
    <source>
        <dbReference type="Proteomes" id="UP000541810"/>
    </source>
</evidence>
<dbReference type="InterPro" id="IPR020578">
    <property type="entry name" value="Aminotrans_V_PyrdxlP_BS"/>
</dbReference>
<proteinExistence type="inferred from homology"/>
<reference evidence="12 13" key="1">
    <citation type="submission" date="2020-08" db="EMBL/GenBank/DDBJ databases">
        <title>Genomic Encyclopedia of Type Strains, Phase IV (KMG-IV): sequencing the most valuable type-strain genomes for metagenomic binning, comparative biology and taxonomic classification.</title>
        <authorList>
            <person name="Goeker M."/>
        </authorList>
    </citation>
    <scope>NUCLEOTIDE SEQUENCE [LARGE SCALE GENOMIC DNA]</scope>
    <source>
        <strain evidence="12 13">DSM 103725</strain>
    </source>
</reference>
<keyword evidence="4 12" id="KW-0808">Transferase</keyword>
<evidence type="ECO:0000256" key="5">
    <source>
        <dbReference type="ARBA" id="ARBA00022723"/>
    </source>
</evidence>
<comment type="cofactor">
    <cofactor evidence="1 10">
        <name>pyridoxal 5'-phosphate</name>
        <dbReference type="ChEBI" id="CHEBI:597326"/>
    </cofactor>
</comment>
<comment type="catalytic activity">
    <reaction evidence="9">
        <text>(sulfur carrier)-H + L-cysteine = (sulfur carrier)-SH + L-alanine</text>
        <dbReference type="Rhea" id="RHEA:43892"/>
        <dbReference type="Rhea" id="RHEA-COMP:14737"/>
        <dbReference type="Rhea" id="RHEA-COMP:14739"/>
        <dbReference type="ChEBI" id="CHEBI:29917"/>
        <dbReference type="ChEBI" id="CHEBI:35235"/>
        <dbReference type="ChEBI" id="CHEBI:57972"/>
        <dbReference type="ChEBI" id="CHEBI:64428"/>
        <dbReference type="EC" id="2.8.1.7"/>
    </reaction>
</comment>
<organism evidence="12 13">
    <name type="scientific">Algisphaera agarilytica</name>
    <dbReference type="NCBI Taxonomy" id="1385975"/>
    <lineage>
        <taxon>Bacteria</taxon>
        <taxon>Pseudomonadati</taxon>
        <taxon>Planctomycetota</taxon>
        <taxon>Phycisphaerae</taxon>
        <taxon>Phycisphaerales</taxon>
        <taxon>Phycisphaeraceae</taxon>
        <taxon>Algisphaera</taxon>
    </lineage>
</organism>
<dbReference type="Proteomes" id="UP000541810">
    <property type="component" value="Unassembled WGS sequence"/>
</dbReference>
<accession>A0A7X0H524</accession>
<evidence type="ECO:0000256" key="4">
    <source>
        <dbReference type="ARBA" id="ARBA00022679"/>
    </source>
</evidence>
<dbReference type="PROSITE" id="PS00595">
    <property type="entry name" value="AA_TRANSFER_CLASS_5"/>
    <property type="match status" value="1"/>
</dbReference>
<dbReference type="PANTHER" id="PTHR11601:SF34">
    <property type="entry name" value="CYSTEINE DESULFURASE"/>
    <property type="match status" value="1"/>
</dbReference>
<dbReference type="RefSeq" id="WP_184677007.1">
    <property type="nucleotide sequence ID" value="NZ_JACHGY010000001.1"/>
</dbReference>
<dbReference type="GO" id="GO:0031071">
    <property type="term" value="F:cysteine desulfurase activity"/>
    <property type="evidence" value="ECO:0007669"/>
    <property type="project" value="UniProtKB-EC"/>
</dbReference>
<gene>
    <name evidence="12" type="ORF">HNQ40_001234</name>
</gene>
<evidence type="ECO:0000256" key="7">
    <source>
        <dbReference type="ARBA" id="ARBA00023004"/>
    </source>
</evidence>
<evidence type="ECO:0000256" key="10">
    <source>
        <dbReference type="RuleBase" id="RU004504"/>
    </source>
</evidence>
<dbReference type="InterPro" id="IPR015422">
    <property type="entry name" value="PyrdxlP-dep_Trfase_small"/>
</dbReference>
<evidence type="ECO:0000313" key="12">
    <source>
        <dbReference type="EMBL" id="MBB6429428.1"/>
    </source>
</evidence>
<sequence>MDAIYLDNNATTKPLPEVAAAVAEAHESLWANPSSVHRFGQTVRQRMELARASVAKLIGGRPRELVFTSGGTEANNLAIGGTLGEDLGGAVLITDKAEHAAVREVAEAVEKRGGEVRWLPMLEGGVVDVRALGELLEEAVGMRAEARTPEGGSGVGVVLLSVMWANNETGVIQPIREIAEAVARVRDAARQAGNPVRVVFHTDATQAVGKLPVDVAEAGVDLLTLAGHKFHGPKGAGALWMRRGVRVRPQQLGGPQETERRGGTENVPGLLGLGVAAEAAAAFVPDADAVGRVRALRDRFESQVIDGLGGMRAEAGTPGVVVNSGGSLRLWNTTNLGFRGLEAEAILLGLSERGVCASAGAACSSGSLEPSPVLRAMGVDEAVAHGSVRFSLSRFTSEEEIESAVSVVVEVVGRLSRVMPMGGG</sequence>
<dbReference type="Gene3D" id="3.90.1150.10">
    <property type="entry name" value="Aspartate Aminotransferase, domain 1"/>
    <property type="match status" value="1"/>
</dbReference>
<evidence type="ECO:0000256" key="8">
    <source>
        <dbReference type="ARBA" id="ARBA00023014"/>
    </source>
</evidence>
<evidence type="ECO:0000259" key="11">
    <source>
        <dbReference type="Pfam" id="PF00266"/>
    </source>
</evidence>
<dbReference type="PIRSF" id="PIRSF005572">
    <property type="entry name" value="NifS"/>
    <property type="match status" value="1"/>
</dbReference>
<protein>
    <recommendedName>
        <fullName evidence="3">cysteine desulfurase</fullName>
        <ecNumber evidence="3">2.8.1.7</ecNumber>
    </recommendedName>
</protein>
<comment type="similarity">
    <text evidence="2">Belongs to the class-V pyridoxal-phosphate-dependent aminotransferase family. NifS/IscS subfamily.</text>
</comment>
<keyword evidence="13" id="KW-1185">Reference proteome</keyword>
<keyword evidence="5" id="KW-0479">Metal-binding</keyword>
<dbReference type="GO" id="GO:0046872">
    <property type="term" value="F:metal ion binding"/>
    <property type="evidence" value="ECO:0007669"/>
    <property type="project" value="UniProtKB-KW"/>
</dbReference>
<keyword evidence="7" id="KW-0408">Iron</keyword>
<dbReference type="GO" id="GO:0051536">
    <property type="term" value="F:iron-sulfur cluster binding"/>
    <property type="evidence" value="ECO:0007669"/>
    <property type="project" value="UniProtKB-KW"/>
</dbReference>
<evidence type="ECO:0000256" key="1">
    <source>
        <dbReference type="ARBA" id="ARBA00001933"/>
    </source>
</evidence>